<dbReference type="Pfam" id="PF11209">
    <property type="entry name" value="LmeA"/>
    <property type="match status" value="1"/>
</dbReference>
<organism evidence="1 2">
    <name type="scientific">Streptomyces smaragdinus</name>
    <dbReference type="NCBI Taxonomy" id="2585196"/>
    <lineage>
        <taxon>Bacteria</taxon>
        <taxon>Bacillati</taxon>
        <taxon>Actinomycetota</taxon>
        <taxon>Actinomycetes</taxon>
        <taxon>Kitasatosporales</taxon>
        <taxon>Streptomycetaceae</taxon>
        <taxon>Streptomyces</taxon>
    </lineage>
</organism>
<dbReference type="RefSeq" id="WP_153452685.1">
    <property type="nucleotide sequence ID" value="NZ_WEGJ01000010.1"/>
</dbReference>
<evidence type="ECO:0008006" key="3">
    <source>
        <dbReference type="Google" id="ProtNLM"/>
    </source>
</evidence>
<reference evidence="1 2" key="1">
    <citation type="submission" date="2019-10" db="EMBL/GenBank/DDBJ databases">
        <title>Streptomyces smaragdinus sp. nov. and Streptomyces fabii sp. nov., isolated from the gut of fungus growing-termite Macrotermes natalensis.</title>
        <authorList>
            <person name="Schwitalla J."/>
            <person name="Benndorf R."/>
            <person name="Martin K."/>
            <person name="De Beer W."/>
            <person name="Kaster A.-K."/>
            <person name="Vollmers J."/>
            <person name="Poulsen M."/>
            <person name="Beemelmanns C."/>
        </authorList>
    </citation>
    <scope>NUCLEOTIDE SEQUENCE [LARGE SCALE GENOMIC DNA]</scope>
    <source>
        <strain evidence="1 2">RB5</strain>
    </source>
</reference>
<dbReference type="Proteomes" id="UP000466345">
    <property type="component" value="Unassembled WGS sequence"/>
</dbReference>
<protein>
    <recommendedName>
        <fullName evidence="3">DUF2993 domain-containing protein</fullName>
    </recommendedName>
</protein>
<accession>A0A7K0CI05</accession>
<dbReference type="InterPro" id="IPR021373">
    <property type="entry name" value="DUF2993"/>
</dbReference>
<keyword evidence="2" id="KW-1185">Reference proteome</keyword>
<name>A0A7K0CI05_9ACTN</name>
<sequence>MRALRILLIIGSILAIVLVVADRVLVNFAEDEAASRVNTRLGLGGHTSVTIRGFPFLTQAMSKNLDAVDLKLTGVTAEEAELGQIMISEFSATLEDVRIGSGYDSAVAGTAEGTALIGYDQFDQKTGDTLTFTYADNGRVRAKGAVEVAGEKIDVDTFAEIKAEGNAITLQAVATEEQPTSALDAINTTYVVKGLPAGLRLTEARAGANGVTVGVTGENVALVG</sequence>
<comment type="caution">
    <text evidence="1">The sequence shown here is derived from an EMBL/GenBank/DDBJ whole genome shotgun (WGS) entry which is preliminary data.</text>
</comment>
<dbReference type="OrthoDB" id="3215846at2"/>
<gene>
    <name evidence="1" type="ORF">SRB5_32490</name>
</gene>
<proteinExistence type="predicted"/>
<evidence type="ECO:0000313" key="2">
    <source>
        <dbReference type="Proteomes" id="UP000466345"/>
    </source>
</evidence>
<dbReference type="AlphaFoldDB" id="A0A7K0CI05"/>
<dbReference type="EMBL" id="WEGJ01000010">
    <property type="protein sequence ID" value="MQY13108.1"/>
    <property type="molecule type" value="Genomic_DNA"/>
</dbReference>
<evidence type="ECO:0000313" key="1">
    <source>
        <dbReference type="EMBL" id="MQY13108.1"/>
    </source>
</evidence>